<accession>A0A7X9WY03</accession>
<feature type="transmembrane region" description="Helical" evidence="1">
    <location>
        <begin position="12"/>
        <end position="36"/>
    </location>
</feature>
<reference evidence="2 3" key="1">
    <citation type="submission" date="2020-04" db="EMBL/GenBank/DDBJ databases">
        <title>Sphingobium sp. AR-3-1 isolated from Arctic soil.</title>
        <authorList>
            <person name="Dahal R.H."/>
            <person name="Chaudhary D.K."/>
        </authorList>
    </citation>
    <scope>NUCLEOTIDE SEQUENCE [LARGE SCALE GENOMIC DNA]</scope>
    <source>
        <strain evidence="2 3">AR-3-1</strain>
    </source>
</reference>
<dbReference type="AlphaFoldDB" id="A0A7X9WY03"/>
<comment type="caution">
    <text evidence="2">The sequence shown here is derived from an EMBL/GenBank/DDBJ whole genome shotgun (WGS) entry which is preliminary data.</text>
</comment>
<keyword evidence="1" id="KW-0812">Transmembrane</keyword>
<dbReference type="Proteomes" id="UP000519023">
    <property type="component" value="Unassembled WGS sequence"/>
</dbReference>
<dbReference type="EMBL" id="JABBFV010000015">
    <property type="protein sequence ID" value="NML11952.1"/>
    <property type="molecule type" value="Genomic_DNA"/>
</dbReference>
<evidence type="ECO:0008006" key="4">
    <source>
        <dbReference type="Google" id="ProtNLM"/>
    </source>
</evidence>
<feature type="transmembrane region" description="Helical" evidence="1">
    <location>
        <begin position="56"/>
        <end position="72"/>
    </location>
</feature>
<keyword evidence="1" id="KW-1133">Transmembrane helix</keyword>
<protein>
    <recommendedName>
        <fullName evidence="4">Copper resistance protein D domain-containing protein</fullName>
    </recommendedName>
</protein>
<feature type="transmembrane region" description="Helical" evidence="1">
    <location>
        <begin position="84"/>
        <end position="105"/>
    </location>
</feature>
<dbReference type="RefSeq" id="WP_133722785.1">
    <property type="nucleotide sequence ID" value="NZ_JABBFV010000015.1"/>
</dbReference>
<name>A0A7X9WY03_9SPHN</name>
<organism evidence="2 3">
    <name type="scientific">Sphingobium psychrophilum</name>
    <dbReference type="NCBI Taxonomy" id="2728834"/>
    <lineage>
        <taxon>Bacteria</taxon>
        <taxon>Pseudomonadati</taxon>
        <taxon>Pseudomonadota</taxon>
        <taxon>Alphaproteobacteria</taxon>
        <taxon>Sphingomonadales</taxon>
        <taxon>Sphingomonadaceae</taxon>
        <taxon>Sphingobium</taxon>
    </lineage>
</organism>
<gene>
    <name evidence="2" type="ORF">HHL08_17660</name>
</gene>
<evidence type="ECO:0000256" key="1">
    <source>
        <dbReference type="SAM" id="Phobius"/>
    </source>
</evidence>
<evidence type="ECO:0000313" key="2">
    <source>
        <dbReference type="EMBL" id="NML11952.1"/>
    </source>
</evidence>
<keyword evidence="1" id="KW-0472">Membrane</keyword>
<feature type="transmembrane region" description="Helical" evidence="1">
    <location>
        <begin position="134"/>
        <end position="154"/>
    </location>
</feature>
<evidence type="ECO:0000313" key="3">
    <source>
        <dbReference type="Proteomes" id="UP000519023"/>
    </source>
</evidence>
<sequence length="157" mass="17727">MDDLTIARMIHILAVICWIGGVAFATTVVIPSVKALPSSERLTAFHRIESRFAPQARIWLLFAGASGLWMIQRGGMWDRFGDLHFWWMHAMLCVWSIFFVVLFIVEPLILRRRFEVWAARSPDGAFRLLHRAHVLLLGLSLVTVIGAVAGSRGFSPL</sequence>
<keyword evidence="3" id="KW-1185">Reference proteome</keyword>
<proteinExistence type="predicted"/>